<sequence length="374" mass="43650">MTYTRTSIWFLYIVVLLHGYITYAENNEKVSNNPPLLRLHIHTLSFIKNNEYFNPIVEGHTLAGHHIHPYIKYIASEGITTSFGLFTWRNWAEPQLFSLIVPTFRLQYQQRATTFVIGHLRGDNFHRLIEPLYDIERSLINGPETGLQIYYNNQYTFLDIWLHWLTLLNKQNNTPEELVAGLSFGQVLGHISAATIRIPFQLMLYHLGGQGIVIKDFSLWVGAIGGCIDFQLSENSFFKNISLNNYYITNRYVKKVVRPFKTGHAFLSQLIFYNNWFTLQGSYWNGYGFSSENLGHALYQSINITNKQVNYCDKHRHLILLHLCFQHKLTNKLKLILQINPYYDITHHLLEHEAGLYIRYSPCFSLDTPVEGHN</sequence>
<keyword evidence="2" id="KW-1185">Reference proteome</keyword>
<dbReference type="eggNOG" id="ENOG502ZBK8">
    <property type="taxonomic scope" value="Bacteria"/>
</dbReference>
<dbReference type="EMBL" id="CP001102">
    <property type="protein sequence ID" value="ACE05822.1"/>
    <property type="molecule type" value="Genomic_DNA"/>
</dbReference>
<name>B3ERH0_AMOA5</name>
<dbReference type="KEGG" id="aas:Aasi_0404"/>
<proteinExistence type="predicted"/>
<dbReference type="AlphaFoldDB" id="B3ERH0"/>
<dbReference type="HOGENOM" id="CLU_055766_0_0_10"/>
<evidence type="ECO:0000313" key="1">
    <source>
        <dbReference type="EMBL" id="ACE05822.1"/>
    </source>
</evidence>
<accession>B3ERH0</accession>
<dbReference type="Proteomes" id="UP000001227">
    <property type="component" value="Chromosome"/>
</dbReference>
<reference evidence="1 2" key="1">
    <citation type="journal article" date="2010" name="J. Bacteriol.">
        <title>The genome of the amoeba symbiont 'Candidatus Amoebophilus asiaticus' reveals common mechanisms for host cell interaction among amoeba-associated bacteria.</title>
        <authorList>
            <person name="Schmitz-Esser S."/>
            <person name="Tischler P."/>
            <person name="Arnold R."/>
            <person name="Montanaro J."/>
            <person name="Wagner M."/>
            <person name="Rattei T."/>
            <person name="Horn M."/>
        </authorList>
    </citation>
    <scope>NUCLEOTIDE SEQUENCE [LARGE SCALE GENOMIC DNA]</scope>
    <source>
        <strain evidence="1 2">5a2</strain>
    </source>
</reference>
<evidence type="ECO:0000313" key="2">
    <source>
        <dbReference type="Proteomes" id="UP000001227"/>
    </source>
</evidence>
<gene>
    <name evidence="1" type="ordered locus">Aasi_0404</name>
</gene>
<dbReference type="OrthoDB" id="1111796at2"/>
<dbReference type="RefSeq" id="WP_012472583.1">
    <property type="nucleotide sequence ID" value="NC_010830.1"/>
</dbReference>
<dbReference type="STRING" id="452471.Aasi_0404"/>
<protein>
    <submittedName>
        <fullName evidence="1">Uncharacterized protein</fullName>
    </submittedName>
</protein>
<organism evidence="1 2">
    <name type="scientific">Amoebophilus asiaticus (strain 5a2)</name>
    <dbReference type="NCBI Taxonomy" id="452471"/>
    <lineage>
        <taxon>Bacteria</taxon>
        <taxon>Pseudomonadati</taxon>
        <taxon>Bacteroidota</taxon>
        <taxon>Cytophagia</taxon>
        <taxon>Cytophagales</taxon>
        <taxon>Amoebophilaceae</taxon>
        <taxon>Candidatus Amoebophilus</taxon>
    </lineage>
</organism>